<feature type="domain" description="Fibronectin type-III" evidence="2">
    <location>
        <begin position="36"/>
        <end position="128"/>
    </location>
</feature>
<dbReference type="SMART" id="SM00060">
    <property type="entry name" value="FN3"/>
    <property type="match status" value="3"/>
</dbReference>
<evidence type="ECO:0000259" key="2">
    <source>
        <dbReference type="PROSITE" id="PS50853"/>
    </source>
</evidence>
<dbReference type="InterPro" id="IPR036116">
    <property type="entry name" value="FN3_sf"/>
</dbReference>
<evidence type="ECO:0000259" key="3">
    <source>
        <dbReference type="PROSITE" id="PS51820"/>
    </source>
</evidence>
<dbReference type="InterPro" id="IPR003961">
    <property type="entry name" value="FN3_dom"/>
</dbReference>
<dbReference type="PROSITE" id="PS50853">
    <property type="entry name" value="FN3"/>
    <property type="match status" value="2"/>
</dbReference>
<feature type="domain" description="Fibronectin type-III" evidence="2">
    <location>
        <begin position="237"/>
        <end position="326"/>
    </location>
</feature>
<dbReference type="EMBL" id="MHIH01000051">
    <property type="protein sequence ID" value="OGY47185.1"/>
    <property type="molecule type" value="Genomic_DNA"/>
</dbReference>
<dbReference type="SMART" id="SM00758">
    <property type="entry name" value="PA14"/>
    <property type="match status" value="1"/>
</dbReference>
<evidence type="ECO:0008006" key="6">
    <source>
        <dbReference type="Google" id="ProtNLM"/>
    </source>
</evidence>
<dbReference type="GO" id="GO:0003993">
    <property type="term" value="F:acid phosphatase activity"/>
    <property type="evidence" value="ECO:0007669"/>
    <property type="project" value="InterPro"/>
</dbReference>
<feature type="region of interest" description="Disordered" evidence="1">
    <location>
        <begin position="316"/>
        <end position="340"/>
    </location>
</feature>
<dbReference type="SUPFAM" id="SSF56988">
    <property type="entry name" value="Anthrax protective antigen"/>
    <property type="match status" value="1"/>
</dbReference>
<evidence type="ECO:0000313" key="4">
    <source>
        <dbReference type="EMBL" id="OGY47185.1"/>
    </source>
</evidence>
<gene>
    <name evidence="4" type="ORF">A3J62_03220</name>
</gene>
<dbReference type="SUPFAM" id="SSF49265">
    <property type="entry name" value="Fibronectin type III"/>
    <property type="match status" value="1"/>
</dbReference>
<accession>A0A1G1Y4C4</accession>
<dbReference type="AlphaFoldDB" id="A0A1G1Y4C4"/>
<comment type="caution">
    <text evidence="4">The sequence shown here is derived from an EMBL/GenBank/DDBJ whole genome shotgun (WGS) entry which is preliminary data.</text>
</comment>
<dbReference type="CDD" id="cd00063">
    <property type="entry name" value="FN3"/>
    <property type="match status" value="2"/>
</dbReference>
<dbReference type="Gene3D" id="3.90.182.10">
    <property type="entry name" value="Toxin - Anthrax Protective Antigen,domain 1"/>
    <property type="match status" value="1"/>
</dbReference>
<dbReference type="InterPro" id="IPR008963">
    <property type="entry name" value="Purple_acid_Pase-like_N"/>
</dbReference>
<organism evidence="4 5">
    <name type="scientific">Candidatus Buchananbacteria bacterium RIFCSPHIGHO2_02_FULL_38_8</name>
    <dbReference type="NCBI Taxonomy" id="1797538"/>
    <lineage>
        <taxon>Bacteria</taxon>
        <taxon>Candidatus Buchananiibacteriota</taxon>
    </lineage>
</organism>
<dbReference type="Pfam" id="PF07691">
    <property type="entry name" value="PA14"/>
    <property type="match status" value="1"/>
</dbReference>
<name>A0A1G1Y4C4_9BACT</name>
<evidence type="ECO:0000313" key="5">
    <source>
        <dbReference type="Proteomes" id="UP000178747"/>
    </source>
</evidence>
<dbReference type="InterPro" id="IPR037524">
    <property type="entry name" value="PA14/GLEYA"/>
</dbReference>
<protein>
    <recommendedName>
        <fullName evidence="6">PA14 domain-containing protein</fullName>
    </recommendedName>
</protein>
<dbReference type="Gene3D" id="2.60.40.10">
    <property type="entry name" value="Immunoglobulins"/>
    <property type="match status" value="2"/>
</dbReference>
<dbReference type="SUPFAM" id="SSF49363">
    <property type="entry name" value="Purple acid phosphatase, N-terminal domain"/>
    <property type="match status" value="2"/>
</dbReference>
<sequence length="739" mass="84223">MAKISLFKQSNLIKKLVIFHLLVTMIGGVFVTPVLAVEPLIITNINVTFTDMTATITWRTNQPATGKVEYGLYSNDYHWILNTNRKVDEQAITISGLFPETTYFLRITAKNDTSEVVSFEQNFKTKKLSDNKAPLLSDVQVIYTTGATATIQWLTDEPATTEVDYGRTTSYGSNKSDSRKVQVHDITLTGLIDGTYYHFLAKSKDADNNISRWYDMTFYTKVTNVSDREELIIYNVKPASENDTNVTQSSAVISWRTNKVAEGFVRYGTSNTYGKTIVANPPRDFSKSVTLINLNPGTTYYFEIEAKDVTGKVTKSNGHSFTTKRPEPAADSQPDYGSNPQTLGTYTCDINLKTDLGYFGLYYNLPEGHPDMQLKPQGWSKVGRQNDWYNPEYFSRSQIDSRIDFFNQFLPLNEGKPGDPFHFAVNWRAIINVPEDNFYSYEIRSDDDSWVFIDDQLVTNLGGIHGAKDERKEVSLTKGYHKLEIYYADRSRSNASIVFKPDLRLKFHPLPEGCEVEDVLDYNQWLASGGQRATGGQPPANGNGQVLGDYYEEPASAPQYVCNSNLGYTKFKALYKTPESPDVWAILETGQKHYITSPESFNLYQCNWRDIKTVSKSFLNQFANANLVRTPADPMIYYLFQRPEKKWLKRNIPSPTVFISYPDNYWGNVARVNYLDIQAYPDAQLIKTLDKPEVYLIEGTFKRHIRDVEVFERFGYDWAEVVELSQIHLDSFENGAVID</sequence>
<evidence type="ECO:0000256" key="1">
    <source>
        <dbReference type="SAM" id="MobiDB-lite"/>
    </source>
</evidence>
<dbReference type="InterPro" id="IPR015914">
    <property type="entry name" value="PAPs_N"/>
</dbReference>
<reference evidence="4 5" key="1">
    <citation type="journal article" date="2016" name="Nat. Commun.">
        <title>Thousands of microbial genomes shed light on interconnected biogeochemical processes in an aquifer system.</title>
        <authorList>
            <person name="Anantharaman K."/>
            <person name="Brown C.T."/>
            <person name="Hug L.A."/>
            <person name="Sharon I."/>
            <person name="Castelle C.J."/>
            <person name="Probst A.J."/>
            <person name="Thomas B.C."/>
            <person name="Singh A."/>
            <person name="Wilkins M.J."/>
            <person name="Karaoz U."/>
            <person name="Brodie E.L."/>
            <person name="Williams K.H."/>
            <person name="Hubbard S.S."/>
            <person name="Banfield J.F."/>
        </authorList>
    </citation>
    <scope>NUCLEOTIDE SEQUENCE [LARGE SCALE GENOMIC DNA]</scope>
</reference>
<dbReference type="PROSITE" id="PS51820">
    <property type="entry name" value="PA14"/>
    <property type="match status" value="1"/>
</dbReference>
<dbReference type="Proteomes" id="UP000178747">
    <property type="component" value="Unassembled WGS sequence"/>
</dbReference>
<dbReference type="InterPro" id="IPR011658">
    <property type="entry name" value="PA14_dom"/>
</dbReference>
<feature type="domain" description="PA14" evidence="3">
    <location>
        <begin position="374"/>
        <end position="517"/>
    </location>
</feature>
<dbReference type="InterPro" id="IPR013783">
    <property type="entry name" value="Ig-like_fold"/>
</dbReference>
<dbReference type="GO" id="GO:0046872">
    <property type="term" value="F:metal ion binding"/>
    <property type="evidence" value="ECO:0007669"/>
    <property type="project" value="InterPro"/>
</dbReference>
<proteinExistence type="predicted"/>
<dbReference type="Pfam" id="PF16656">
    <property type="entry name" value="Pur_ac_phosph_N"/>
    <property type="match status" value="2"/>
</dbReference>